<keyword evidence="2 8" id="KW-0540">Nuclease</keyword>
<dbReference type="Pfam" id="PF09827">
    <property type="entry name" value="CRISPR_Cas2"/>
    <property type="match status" value="1"/>
</dbReference>
<evidence type="ECO:0000313" key="10">
    <source>
        <dbReference type="EMBL" id="HGU59150.1"/>
    </source>
</evidence>
<evidence type="ECO:0000256" key="6">
    <source>
        <dbReference type="ARBA" id="ARBA00022842"/>
    </source>
</evidence>
<dbReference type="HAMAP" id="MF_01471">
    <property type="entry name" value="Cas2"/>
    <property type="match status" value="1"/>
</dbReference>
<dbReference type="EMBL" id="DTAK01000015">
    <property type="protein sequence ID" value="HGU59150.1"/>
    <property type="molecule type" value="Genomic_DNA"/>
</dbReference>
<dbReference type="InterPro" id="IPR019199">
    <property type="entry name" value="Virulence_VapD/CRISPR_Cas2"/>
</dbReference>
<comment type="cofactor">
    <cofactor evidence="1 8">
        <name>Mg(2+)</name>
        <dbReference type="ChEBI" id="CHEBI:18420"/>
    </cofactor>
</comment>
<evidence type="ECO:0000256" key="8">
    <source>
        <dbReference type="HAMAP-Rule" id="MF_01471"/>
    </source>
</evidence>
<keyword evidence="5 8" id="KW-0378">Hydrolase</keyword>
<feature type="binding site" evidence="8">
    <location>
        <position position="8"/>
    </location>
    <ligand>
        <name>Mg(2+)</name>
        <dbReference type="ChEBI" id="CHEBI:18420"/>
        <note>catalytic</note>
    </ligand>
</feature>
<comment type="function">
    <text evidence="8">CRISPR (clustered regularly interspaced short palindromic repeat), is an adaptive immune system that provides protection against mobile genetic elements (viruses, transposable elements and conjugative plasmids). CRISPR clusters contain sequences complementary to antecedent mobile elements and target invading nucleic acids. CRISPR clusters are transcribed and processed into CRISPR RNA (crRNA). Functions as a ssRNA-specific endoribonuclease. Involved in the integration of spacer DNA into the CRISPR cassette.</text>
</comment>
<dbReference type="PANTHER" id="PTHR34405:SF3">
    <property type="entry name" value="CRISPR-ASSOCIATED ENDORIBONUCLEASE CAS2 3"/>
    <property type="match status" value="1"/>
</dbReference>
<organism evidence="10">
    <name type="scientific">Geoglobus ahangari</name>
    <dbReference type="NCBI Taxonomy" id="113653"/>
    <lineage>
        <taxon>Archaea</taxon>
        <taxon>Methanobacteriati</taxon>
        <taxon>Methanobacteriota</taxon>
        <taxon>Archaeoglobi</taxon>
        <taxon>Archaeoglobales</taxon>
        <taxon>Archaeoglobaceae</taxon>
        <taxon>Geoglobus</taxon>
    </lineage>
</organism>
<protein>
    <recommendedName>
        <fullName evidence="8">CRISPR-associated endoribonuclease Cas2</fullName>
        <ecNumber evidence="8">3.1.-.-</ecNumber>
    </recommendedName>
</protein>
<comment type="similarity">
    <text evidence="8">Belongs to the CRISPR-associated endoribonuclease Cas2 protein family.</text>
</comment>
<dbReference type="EC" id="3.1.-.-" evidence="8"/>
<gene>
    <name evidence="8 10" type="primary">cas2</name>
    <name evidence="10" type="ORF">ENT89_02980</name>
    <name evidence="9" type="ORF">ENX77_04330</name>
</gene>
<dbReference type="InterPro" id="IPR021127">
    <property type="entry name" value="CRISPR_associated_Cas2"/>
</dbReference>
<dbReference type="NCBIfam" id="TIGR01573">
    <property type="entry name" value="cas2"/>
    <property type="match status" value="1"/>
</dbReference>
<dbReference type="GO" id="GO:0043571">
    <property type="term" value="P:maintenance of CRISPR repeat elements"/>
    <property type="evidence" value="ECO:0007669"/>
    <property type="project" value="UniProtKB-UniRule"/>
</dbReference>
<dbReference type="GO" id="GO:0046872">
    <property type="term" value="F:metal ion binding"/>
    <property type="evidence" value="ECO:0007669"/>
    <property type="project" value="UniProtKB-UniRule"/>
</dbReference>
<comment type="caution">
    <text evidence="10">The sequence shown here is derived from an EMBL/GenBank/DDBJ whole genome shotgun (WGS) entry which is preliminary data.</text>
</comment>
<proteinExistence type="inferred from homology"/>
<dbReference type="Gene3D" id="3.30.70.240">
    <property type="match status" value="1"/>
</dbReference>
<reference evidence="10" key="1">
    <citation type="journal article" date="2020" name="mSystems">
        <title>Genome- and Community-Level Interaction Insights into Carbon Utilization and Element Cycling Functions of Hydrothermarchaeota in Hydrothermal Sediment.</title>
        <authorList>
            <person name="Zhou Z."/>
            <person name="Liu Y."/>
            <person name="Xu W."/>
            <person name="Pan J."/>
            <person name="Luo Z.H."/>
            <person name="Li M."/>
        </authorList>
    </citation>
    <scope>NUCLEOTIDE SEQUENCE [LARGE SCALE GENOMIC DNA]</scope>
    <source>
        <strain evidence="10">SpSt-62</strain>
        <strain evidence="9">SpSt-97</strain>
    </source>
</reference>
<dbReference type="CDD" id="cd09725">
    <property type="entry name" value="Cas2_I_II_III"/>
    <property type="match status" value="1"/>
</dbReference>
<evidence type="ECO:0000256" key="7">
    <source>
        <dbReference type="ARBA" id="ARBA00023118"/>
    </source>
</evidence>
<evidence type="ECO:0000256" key="2">
    <source>
        <dbReference type="ARBA" id="ARBA00022722"/>
    </source>
</evidence>
<evidence type="ECO:0000256" key="1">
    <source>
        <dbReference type="ARBA" id="ARBA00001946"/>
    </source>
</evidence>
<dbReference type="AlphaFoldDB" id="A0A7C4S5C7"/>
<keyword evidence="7 8" id="KW-0051">Antiviral defense</keyword>
<dbReference type="GO" id="GO:0051607">
    <property type="term" value="P:defense response to virus"/>
    <property type="evidence" value="ECO:0007669"/>
    <property type="project" value="UniProtKB-UniRule"/>
</dbReference>
<keyword evidence="6 8" id="KW-0460">Magnesium</keyword>
<evidence type="ECO:0000256" key="3">
    <source>
        <dbReference type="ARBA" id="ARBA00022723"/>
    </source>
</evidence>
<dbReference type="SUPFAM" id="SSF143430">
    <property type="entry name" value="TTP0101/SSO1404-like"/>
    <property type="match status" value="1"/>
</dbReference>
<evidence type="ECO:0000313" key="9">
    <source>
        <dbReference type="EMBL" id="HGE66336.1"/>
    </source>
</evidence>
<dbReference type="GO" id="GO:0004521">
    <property type="term" value="F:RNA endonuclease activity"/>
    <property type="evidence" value="ECO:0007669"/>
    <property type="project" value="InterPro"/>
</dbReference>
<name>A0A7C4S5C7_9EURY</name>
<accession>A0A7C4S5C7</accession>
<comment type="subunit">
    <text evidence="8">Homodimer, forms a heterotetramer with a Cas1 homodimer.</text>
</comment>
<keyword evidence="4 8" id="KW-0255">Endonuclease</keyword>
<evidence type="ECO:0000256" key="5">
    <source>
        <dbReference type="ARBA" id="ARBA00022801"/>
    </source>
</evidence>
<dbReference type="EMBL" id="DTPI01000028">
    <property type="protein sequence ID" value="HGE66336.1"/>
    <property type="molecule type" value="Genomic_DNA"/>
</dbReference>
<dbReference type="GO" id="GO:0016787">
    <property type="term" value="F:hydrolase activity"/>
    <property type="evidence" value="ECO:0007669"/>
    <property type="project" value="UniProtKB-KW"/>
</dbReference>
<keyword evidence="3 8" id="KW-0479">Metal-binding</keyword>
<sequence>MKVLVVYDITNDSLRNKIAEILKDFGLRRIQKSAFIGYLTSEERKDLEKVLSRKNLESNDRIDIFPICDRDLRFHSRIRHNGVYYGEKWD</sequence>
<evidence type="ECO:0000256" key="4">
    <source>
        <dbReference type="ARBA" id="ARBA00022759"/>
    </source>
</evidence>
<dbReference type="PANTHER" id="PTHR34405">
    <property type="entry name" value="CRISPR-ASSOCIATED ENDORIBONUCLEASE CAS2"/>
    <property type="match status" value="1"/>
</dbReference>